<dbReference type="SUPFAM" id="SSF54292">
    <property type="entry name" value="2Fe-2S ferredoxin-like"/>
    <property type="match status" value="1"/>
</dbReference>
<dbReference type="InterPro" id="IPR001041">
    <property type="entry name" value="2Fe-2S_ferredoxin-type"/>
</dbReference>
<organism evidence="7 8">
    <name type="scientific">Vineibacter terrae</name>
    <dbReference type="NCBI Taxonomy" id="2586908"/>
    <lineage>
        <taxon>Bacteria</taxon>
        <taxon>Pseudomonadati</taxon>
        <taxon>Pseudomonadota</taxon>
        <taxon>Alphaproteobacteria</taxon>
        <taxon>Hyphomicrobiales</taxon>
        <taxon>Vineibacter</taxon>
    </lineage>
</organism>
<protein>
    <submittedName>
        <fullName evidence="7">(2Fe-2S)-binding protein</fullName>
    </submittedName>
</protein>
<comment type="caution">
    <text evidence="7">The sequence shown here is derived from an EMBL/GenBank/DDBJ whole genome shotgun (WGS) entry which is preliminary data.</text>
</comment>
<keyword evidence="4" id="KW-0408">Iron</keyword>
<dbReference type="PROSITE" id="PS00197">
    <property type="entry name" value="2FE2S_FER_1"/>
    <property type="match status" value="1"/>
</dbReference>
<evidence type="ECO:0000259" key="6">
    <source>
        <dbReference type="PROSITE" id="PS51085"/>
    </source>
</evidence>
<sequence length="166" mass="17751">MRNPLTLTINGEQHDLLIEPHWTLLHVLRGQIGLAGSKENCLEAECGVCTVLLDGKAVNSCILLASLCAGRSIVTIEGLGDPEHLHPLQAAFVKHGAVQCGYCIPGMILTAKSYLDEHPDRMPSRDEIREAISGTLCRCTGYQKIIDAIAAVAAERAGKGAQEDAP</sequence>
<dbReference type="PANTHER" id="PTHR44379:SF8">
    <property type="entry name" value="XANTHINE DEHYDROGENASE IRON-SULFUR-BINDING SUBUNIT XDHC-RELATED"/>
    <property type="match status" value="1"/>
</dbReference>
<evidence type="ECO:0000256" key="5">
    <source>
        <dbReference type="ARBA" id="ARBA00023014"/>
    </source>
</evidence>
<dbReference type="InterPro" id="IPR012675">
    <property type="entry name" value="Beta-grasp_dom_sf"/>
</dbReference>
<dbReference type="Gene3D" id="1.10.150.120">
    <property type="entry name" value="[2Fe-2S]-binding domain"/>
    <property type="match status" value="1"/>
</dbReference>
<evidence type="ECO:0000313" key="8">
    <source>
        <dbReference type="Proteomes" id="UP000321638"/>
    </source>
</evidence>
<keyword evidence="2" id="KW-0479">Metal-binding</keyword>
<dbReference type="InterPro" id="IPR051452">
    <property type="entry name" value="Diverse_Oxidoreductases"/>
</dbReference>
<dbReference type="GO" id="GO:0051537">
    <property type="term" value="F:2 iron, 2 sulfur cluster binding"/>
    <property type="evidence" value="ECO:0007669"/>
    <property type="project" value="UniProtKB-KW"/>
</dbReference>
<dbReference type="RefSeq" id="WP_147846543.1">
    <property type="nucleotide sequence ID" value="NZ_VDUZ01000007.1"/>
</dbReference>
<dbReference type="Proteomes" id="UP000321638">
    <property type="component" value="Unassembled WGS sequence"/>
</dbReference>
<proteinExistence type="predicted"/>
<evidence type="ECO:0000256" key="1">
    <source>
        <dbReference type="ARBA" id="ARBA00022714"/>
    </source>
</evidence>
<dbReference type="Pfam" id="PF01799">
    <property type="entry name" value="Fer2_2"/>
    <property type="match status" value="1"/>
</dbReference>
<evidence type="ECO:0000256" key="3">
    <source>
        <dbReference type="ARBA" id="ARBA00023002"/>
    </source>
</evidence>
<reference evidence="7 8" key="1">
    <citation type="submission" date="2019-06" db="EMBL/GenBank/DDBJ databases">
        <title>New taxonomy in bacterial strain CC-CFT640, isolated from vineyard.</title>
        <authorList>
            <person name="Lin S.-Y."/>
            <person name="Tsai C.-F."/>
            <person name="Young C.-C."/>
        </authorList>
    </citation>
    <scope>NUCLEOTIDE SEQUENCE [LARGE SCALE GENOMIC DNA]</scope>
    <source>
        <strain evidence="7 8">CC-CFT640</strain>
    </source>
</reference>
<keyword evidence="5" id="KW-0411">Iron-sulfur</keyword>
<evidence type="ECO:0000256" key="2">
    <source>
        <dbReference type="ARBA" id="ARBA00022723"/>
    </source>
</evidence>
<dbReference type="OrthoDB" id="7375656at2"/>
<keyword evidence="8" id="KW-1185">Reference proteome</keyword>
<dbReference type="EMBL" id="VDUZ01000007">
    <property type="protein sequence ID" value="TXL78274.1"/>
    <property type="molecule type" value="Genomic_DNA"/>
</dbReference>
<dbReference type="SUPFAM" id="SSF47741">
    <property type="entry name" value="CO dehydrogenase ISP C-domain like"/>
    <property type="match status" value="1"/>
</dbReference>
<dbReference type="GO" id="GO:0016491">
    <property type="term" value="F:oxidoreductase activity"/>
    <property type="evidence" value="ECO:0007669"/>
    <property type="project" value="UniProtKB-KW"/>
</dbReference>
<accession>A0A5C8PS06</accession>
<dbReference type="InterPro" id="IPR036884">
    <property type="entry name" value="2Fe-2S-bd_dom_sf"/>
</dbReference>
<dbReference type="PANTHER" id="PTHR44379">
    <property type="entry name" value="OXIDOREDUCTASE WITH IRON-SULFUR SUBUNIT"/>
    <property type="match status" value="1"/>
</dbReference>
<dbReference type="GO" id="GO:0046872">
    <property type="term" value="F:metal ion binding"/>
    <property type="evidence" value="ECO:0007669"/>
    <property type="project" value="UniProtKB-KW"/>
</dbReference>
<keyword evidence="3" id="KW-0560">Oxidoreductase</keyword>
<dbReference type="AlphaFoldDB" id="A0A5C8PS06"/>
<dbReference type="InterPro" id="IPR036010">
    <property type="entry name" value="2Fe-2S_ferredoxin-like_sf"/>
</dbReference>
<name>A0A5C8PS06_9HYPH</name>
<evidence type="ECO:0000256" key="4">
    <source>
        <dbReference type="ARBA" id="ARBA00023004"/>
    </source>
</evidence>
<feature type="domain" description="2Fe-2S ferredoxin-type" evidence="6">
    <location>
        <begin position="3"/>
        <end position="79"/>
    </location>
</feature>
<dbReference type="PROSITE" id="PS51085">
    <property type="entry name" value="2FE2S_FER_2"/>
    <property type="match status" value="1"/>
</dbReference>
<dbReference type="FunFam" id="1.10.150.120:FF:000003">
    <property type="entry name" value="Carbon monoxide dehydrogenase, small subunit"/>
    <property type="match status" value="1"/>
</dbReference>
<dbReference type="InterPro" id="IPR006058">
    <property type="entry name" value="2Fe2S_fd_BS"/>
</dbReference>
<dbReference type="InterPro" id="IPR002888">
    <property type="entry name" value="2Fe-2S-bd"/>
</dbReference>
<dbReference type="Gene3D" id="3.10.20.30">
    <property type="match status" value="1"/>
</dbReference>
<keyword evidence="1" id="KW-0001">2Fe-2S</keyword>
<evidence type="ECO:0000313" key="7">
    <source>
        <dbReference type="EMBL" id="TXL78274.1"/>
    </source>
</evidence>
<gene>
    <name evidence="7" type="ORF">FHP25_08120</name>
</gene>